<proteinExistence type="predicted"/>
<feature type="region of interest" description="Disordered" evidence="1">
    <location>
        <begin position="314"/>
        <end position="342"/>
    </location>
</feature>
<organism evidence="3 4">
    <name type="scientific">Mycolicibacterium agri</name>
    <name type="common">Mycobacterium agri</name>
    <dbReference type="NCBI Taxonomy" id="36811"/>
    <lineage>
        <taxon>Bacteria</taxon>
        <taxon>Bacillati</taxon>
        <taxon>Actinomycetota</taxon>
        <taxon>Actinomycetes</taxon>
        <taxon>Mycobacteriales</taxon>
        <taxon>Mycobacteriaceae</taxon>
        <taxon>Mycolicibacterium</taxon>
    </lineage>
</organism>
<evidence type="ECO:0000313" key="3">
    <source>
        <dbReference type="EMBL" id="GFG52164.1"/>
    </source>
</evidence>
<dbReference type="InterPro" id="IPR001584">
    <property type="entry name" value="Integrase_cat-core"/>
</dbReference>
<dbReference type="AlphaFoldDB" id="A0A7I9W385"/>
<dbReference type="SUPFAM" id="SSF46689">
    <property type="entry name" value="Homeodomain-like"/>
    <property type="match status" value="1"/>
</dbReference>
<dbReference type="Proteomes" id="UP000465302">
    <property type="component" value="Unassembled WGS sequence"/>
</dbReference>
<protein>
    <recommendedName>
        <fullName evidence="2">Integrase catalytic domain-containing protein</fullName>
    </recommendedName>
</protein>
<evidence type="ECO:0000259" key="2">
    <source>
        <dbReference type="PROSITE" id="PS50994"/>
    </source>
</evidence>
<dbReference type="SUPFAM" id="SSF53098">
    <property type="entry name" value="Ribonuclease H-like"/>
    <property type="match status" value="1"/>
</dbReference>
<dbReference type="InterPro" id="IPR055247">
    <property type="entry name" value="InsJ-like_HTH"/>
</dbReference>
<dbReference type="InterPro" id="IPR012337">
    <property type="entry name" value="RNaseH-like_sf"/>
</dbReference>
<name>A0A7I9W385_MYCAG</name>
<feature type="domain" description="Integrase catalytic" evidence="2">
    <location>
        <begin position="154"/>
        <end position="321"/>
    </location>
</feature>
<sequence>MSLEEHKRRERAQAIGLFRYQLICPALDEGLSTKQRGRLVREIAAGTHTDPFGNQVRISRETLDRWIRRYRAGGFEALVPAPRRLAARTDAQVLELAASLKRENPTRTVAQVARILRTATGWAPSESTLLRYFHKMELMGGAPGEAPAVFGRFEATEPNELWVGDALHGPRVGDRKTYLFAFLDDHSRLAVGYRFGFAEDAVRLAAALRPALASRGVPAGIYVDNGSAFCDAWLLRACAKLGVRLVHSAPGRPQGRGKIERWFRSVRTQFLIEVADTTSEDLAAAGIDHATALLELNRLFVAWVETEYHRRTHTETGQTRWRGGRPAGTGWATPRRCRPLTS</sequence>
<gene>
    <name evidence="3" type="ORF">MAGR_36050</name>
</gene>
<evidence type="ECO:0000313" key="4">
    <source>
        <dbReference type="Proteomes" id="UP000465302"/>
    </source>
</evidence>
<dbReference type="InterPro" id="IPR009057">
    <property type="entry name" value="Homeodomain-like_sf"/>
</dbReference>
<accession>A0A7I9W385</accession>
<comment type="caution">
    <text evidence="3">The sequence shown here is derived from an EMBL/GenBank/DDBJ whole genome shotgun (WGS) entry which is preliminary data.</text>
</comment>
<reference evidence="3 4" key="1">
    <citation type="journal article" date="2019" name="Emerg. Microbes Infect.">
        <title>Comprehensive subspecies identification of 175 nontuberculous mycobacteria species based on 7547 genomic profiles.</title>
        <authorList>
            <person name="Matsumoto Y."/>
            <person name="Kinjo T."/>
            <person name="Motooka D."/>
            <person name="Nabeya D."/>
            <person name="Jung N."/>
            <person name="Uechi K."/>
            <person name="Horii T."/>
            <person name="Iida T."/>
            <person name="Fujita J."/>
            <person name="Nakamura S."/>
        </authorList>
    </citation>
    <scope>NUCLEOTIDE SEQUENCE [LARGE SCALE GENOMIC DNA]</scope>
    <source>
        <strain evidence="3 4">JCM 6377</strain>
    </source>
</reference>
<dbReference type="Gene3D" id="3.30.420.10">
    <property type="entry name" value="Ribonuclease H-like superfamily/Ribonuclease H"/>
    <property type="match status" value="1"/>
</dbReference>
<dbReference type="Pfam" id="PF13518">
    <property type="entry name" value="HTH_28"/>
    <property type="match status" value="1"/>
</dbReference>
<dbReference type="InterPro" id="IPR036397">
    <property type="entry name" value="RNaseH_sf"/>
</dbReference>
<dbReference type="GO" id="GO:0003676">
    <property type="term" value="F:nucleic acid binding"/>
    <property type="evidence" value="ECO:0007669"/>
    <property type="project" value="InterPro"/>
</dbReference>
<dbReference type="PANTHER" id="PTHR35004">
    <property type="entry name" value="TRANSPOSASE RV3428C-RELATED"/>
    <property type="match status" value="1"/>
</dbReference>
<dbReference type="Pfam" id="PF00665">
    <property type="entry name" value="rve"/>
    <property type="match status" value="1"/>
</dbReference>
<evidence type="ECO:0000256" key="1">
    <source>
        <dbReference type="SAM" id="MobiDB-lite"/>
    </source>
</evidence>
<dbReference type="GO" id="GO:0015074">
    <property type="term" value="P:DNA integration"/>
    <property type="evidence" value="ECO:0007669"/>
    <property type="project" value="InterPro"/>
</dbReference>
<dbReference type="PANTHER" id="PTHR35004:SF6">
    <property type="entry name" value="TRANSPOSASE"/>
    <property type="match status" value="1"/>
</dbReference>
<dbReference type="PROSITE" id="PS50994">
    <property type="entry name" value="INTEGRASE"/>
    <property type="match status" value="1"/>
</dbReference>
<dbReference type="EMBL" id="BLKS01000001">
    <property type="protein sequence ID" value="GFG52164.1"/>
    <property type="molecule type" value="Genomic_DNA"/>
</dbReference>